<dbReference type="AlphaFoldDB" id="A0A078AD11"/>
<gene>
    <name evidence="2" type="primary">Contig6208.g6642</name>
    <name evidence="2" type="ORF">STYLEM_9131</name>
</gene>
<accession>A0A078AD11</accession>
<feature type="region of interest" description="Disordered" evidence="1">
    <location>
        <begin position="270"/>
        <end position="289"/>
    </location>
</feature>
<proteinExistence type="predicted"/>
<feature type="compositionally biased region" description="Polar residues" evidence="1">
    <location>
        <begin position="361"/>
        <end position="370"/>
    </location>
</feature>
<dbReference type="InParanoid" id="A0A078AD11"/>
<feature type="compositionally biased region" description="Polar residues" evidence="1">
    <location>
        <begin position="275"/>
        <end position="284"/>
    </location>
</feature>
<evidence type="ECO:0000313" key="2">
    <source>
        <dbReference type="EMBL" id="CDW80135.1"/>
    </source>
</evidence>
<dbReference type="OrthoDB" id="10689179at2759"/>
<protein>
    <submittedName>
        <fullName evidence="2">Uncharacterized protein</fullName>
    </submittedName>
</protein>
<dbReference type="EMBL" id="CCKQ01008672">
    <property type="protein sequence ID" value="CDW80135.1"/>
    <property type="molecule type" value="Genomic_DNA"/>
</dbReference>
<evidence type="ECO:0000256" key="1">
    <source>
        <dbReference type="SAM" id="MobiDB-lite"/>
    </source>
</evidence>
<name>A0A078AD11_STYLE</name>
<evidence type="ECO:0000313" key="3">
    <source>
        <dbReference type="Proteomes" id="UP000039865"/>
    </source>
</evidence>
<reference evidence="2 3" key="1">
    <citation type="submission" date="2014-06" db="EMBL/GenBank/DDBJ databases">
        <authorList>
            <person name="Swart Estienne"/>
        </authorList>
    </citation>
    <scope>NUCLEOTIDE SEQUENCE [LARGE SCALE GENOMIC DNA]</scope>
    <source>
        <strain evidence="2 3">130c</strain>
    </source>
</reference>
<feature type="region of interest" description="Disordered" evidence="1">
    <location>
        <begin position="361"/>
        <end position="380"/>
    </location>
</feature>
<organism evidence="2 3">
    <name type="scientific">Stylonychia lemnae</name>
    <name type="common">Ciliate</name>
    <dbReference type="NCBI Taxonomy" id="5949"/>
    <lineage>
        <taxon>Eukaryota</taxon>
        <taxon>Sar</taxon>
        <taxon>Alveolata</taxon>
        <taxon>Ciliophora</taxon>
        <taxon>Intramacronucleata</taxon>
        <taxon>Spirotrichea</taxon>
        <taxon>Stichotrichia</taxon>
        <taxon>Sporadotrichida</taxon>
        <taxon>Oxytrichidae</taxon>
        <taxon>Stylonychinae</taxon>
        <taxon>Stylonychia</taxon>
    </lineage>
</organism>
<keyword evidence="3" id="KW-1185">Reference proteome</keyword>
<dbReference type="Proteomes" id="UP000039865">
    <property type="component" value="Unassembled WGS sequence"/>
</dbReference>
<sequence length="637" mass="74607">MKQSDTELDDMMQTREFYDRLNDLNVSEIINEHDQNTVQLAKMRLMRYGETNNKFKKELDQGKLSKKYKQNGLINIINKNIQNSEKLMSQFKEPSLYDNGKYSQQRRHQIMKICNDEGAYLNYKKGEISLIDKKSTSPNTNSQVYLKYRQILSLENPGEFVTDPALVVNRLYTPINGTIVHEKRLELNSSQRFQLEQDIIQSKKQRNLEILEKLKDHMESREKLFLKININKCLKIHSKECMNKVQNQERGIKVRVISYIKTNLIADMKEDGLSSPDTSPGPKNQNKDLQIDTTLDFHLNTTNMYDSTGKNQSTAMNTNINNMLNTSLQTDLMMDSRQFSIINKMNRTQNENSVFETKLSPKNINMTGDKSPSKDRKQKYKVPISQVFKYPNYYVWGDPIHKEGYKAPPPQTLQFQRIQFRMQQQIQKQVELKRSPIKENSEQSLLKINLHNQNKPTTPQYFTEPFNQKFKPSTPKFKQARTSQIDSDDYWLNNDYIDKKQNQQRGLSIVESSQSHTNSDLVKIKQFIKQCLKNESDEAERKLQKSLIYESIRHEKLIEVSQFLEDHNEVTAAQLSLFLKKRHSEVESQRQDILESVVDHKLGMMDPSRAAASIEKQANIRKIQGKKLKYNRLSQYS</sequence>